<evidence type="ECO:0000256" key="4">
    <source>
        <dbReference type="ARBA" id="ARBA00022516"/>
    </source>
</evidence>
<keyword evidence="6 15" id="KW-0808">Transferase</keyword>
<evidence type="ECO:0000256" key="6">
    <source>
        <dbReference type="ARBA" id="ARBA00022679"/>
    </source>
</evidence>
<dbReference type="EC" id="2.1.1.41" evidence="2 16"/>
<evidence type="ECO:0000259" key="17">
    <source>
        <dbReference type="PROSITE" id="PS51685"/>
    </source>
</evidence>
<evidence type="ECO:0000256" key="3">
    <source>
        <dbReference type="ARBA" id="ARBA00018176"/>
    </source>
</evidence>
<keyword evidence="12 16" id="KW-0753">Steroid metabolism</keyword>
<dbReference type="EMBL" id="SWFT01000019">
    <property type="protein sequence ID" value="KAA8907722.1"/>
    <property type="molecule type" value="Genomic_DNA"/>
</dbReference>
<comment type="pathway">
    <text evidence="1 16">Steroid metabolism; ergosterol biosynthesis; ergosterol from zymosterol: step 1/5.</text>
</comment>
<dbReference type="OMA" id="AFNKAMH"/>
<dbReference type="InterPro" id="IPR030384">
    <property type="entry name" value="MeTrfase_SMT"/>
</dbReference>
<evidence type="ECO:0000256" key="11">
    <source>
        <dbReference type="ARBA" id="ARBA00023166"/>
    </source>
</evidence>
<evidence type="ECO:0000256" key="7">
    <source>
        <dbReference type="ARBA" id="ARBA00022691"/>
    </source>
</evidence>
<dbReference type="VEuPathDB" id="FungiDB:DIURU_000409"/>
<comment type="similarity">
    <text evidence="13 15 16">Belongs to the class I-like SAM-binding methyltransferase superfamily. Erg6/SMT family.</text>
</comment>
<dbReference type="CDD" id="cd02440">
    <property type="entry name" value="AdoMet_MTases"/>
    <property type="match status" value="1"/>
</dbReference>
<dbReference type="GeneID" id="54779062"/>
<comment type="catalytic activity">
    <reaction evidence="16">
        <text>zymosterol + S-adenosyl-L-methionine = fecosterol + S-adenosyl-L-homocysteine + H(+)</text>
        <dbReference type="Rhea" id="RHEA:21128"/>
        <dbReference type="ChEBI" id="CHEBI:15378"/>
        <dbReference type="ChEBI" id="CHEBI:17038"/>
        <dbReference type="ChEBI" id="CHEBI:18252"/>
        <dbReference type="ChEBI" id="CHEBI:57856"/>
        <dbReference type="ChEBI" id="CHEBI:59789"/>
        <dbReference type="EC" id="2.1.1.41"/>
    </reaction>
</comment>
<dbReference type="PROSITE" id="PS51685">
    <property type="entry name" value="SAM_MT_ERG6_SMT"/>
    <property type="match status" value="1"/>
</dbReference>
<dbReference type="InterPro" id="IPR013216">
    <property type="entry name" value="Methyltransf_11"/>
</dbReference>
<gene>
    <name evidence="18" type="ORF">DIURU_000409</name>
</gene>
<dbReference type="SUPFAM" id="SSF53335">
    <property type="entry name" value="S-adenosyl-L-methionine-dependent methyltransferases"/>
    <property type="match status" value="1"/>
</dbReference>
<dbReference type="GO" id="GO:0003838">
    <property type="term" value="F:sterol 24-C-methyltransferase activity"/>
    <property type="evidence" value="ECO:0007669"/>
    <property type="project" value="UniProtKB-EC"/>
</dbReference>
<keyword evidence="5 15" id="KW-0489">Methyltransferase</keyword>
<dbReference type="InterPro" id="IPR013705">
    <property type="entry name" value="Sterol_MeTrfase_C"/>
</dbReference>
<evidence type="ECO:0000256" key="2">
    <source>
        <dbReference type="ARBA" id="ARBA00011968"/>
    </source>
</evidence>
<dbReference type="GO" id="GO:0005783">
    <property type="term" value="C:endoplasmic reticulum"/>
    <property type="evidence" value="ECO:0007669"/>
    <property type="project" value="TreeGrafter"/>
</dbReference>
<dbReference type="Pfam" id="PF08498">
    <property type="entry name" value="Sterol_MT_C"/>
    <property type="match status" value="1"/>
</dbReference>
<dbReference type="InterPro" id="IPR050447">
    <property type="entry name" value="Erg6_SMT_methyltransf"/>
</dbReference>
<evidence type="ECO:0000256" key="8">
    <source>
        <dbReference type="ARBA" id="ARBA00022955"/>
    </source>
</evidence>
<name>A0A642UYC6_DIURU</name>
<dbReference type="UniPathway" id="UPA00768">
    <property type="reaction ID" value="UER00760"/>
</dbReference>
<dbReference type="OrthoDB" id="540004at2759"/>
<proteinExistence type="inferred from homology"/>
<feature type="domain" description="SAM-dependent methyltransferase Erg6/SMT-type" evidence="17">
    <location>
        <begin position="82"/>
        <end position="377"/>
    </location>
</feature>
<evidence type="ECO:0000313" key="18">
    <source>
        <dbReference type="EMBL" id="KAA8907722.1"/>
    </source>
</evidence>
<evidence type="ECO:0000256" key="15">
    <source>
        <dbReference type="PROSITE-ProRule" id="PRU01022"/>
    </source>
</evidence>
<reference evidence="18 19" key="1">
    <citation type="submission" date="2019-07" db="EMBL/GenBank/DDBJ databases">
        <title>Genome assembly of two rare yeast pathogens: Diutina rugosa and Trichomonascus ciferrii.</title>
        <authorList>
            <person name="Mixao V."/>
            <person name="Saus E."/>
            <person name="Hansen A."/>
            <person name="Lass-Flor C."/>
            <person name="Gabaldon T."/>
        </authorList>
    </citation>
    <scope>NUCLEOTIDE SEQUENCE [LARGE SCALE GENOMIC DNA]</scope>
    <source>
        <strain evidence="18 19">CBS 613</strain>
    </source>
</reference>
<keyword evidence="9 16" id="KW-0756">Sterol biosynthesis</keyword>
<evidence type="ECO:0000313" key="19">
    <source>
        <dbReference type="Proteomes" id="UP000449547"/>
    </source>
</evidence>
<evidence type="ECO:0000256" key="1">
    <source>
        <dbReference type="ARBA" id="ARBA00005004"/>
    </source>
</evidence>
<keyword evidence="10 16" id="KW-0443">Lipid metabolism</keyword>
<dbReference type="PANTHER" id="PTHR44068:SF1">
    <property type="entry name" value="HYPOTHETICAL LOC100005854"/>
    <property type="match status" value="1"/>
</dbReference>
<dbReference type="Gene3D" id="3.40.50.150">
    <property type="entry name" value="Vaccinia Virus protein VP39"/>
    <property type="match status" value="1"/>
</dbReference>
<evidence type="ECO:0000256" key="9">
    <source>
        <dbReference type="ARBA" id="ARBA00023011"/>
    </source>
</evidence>
<comment type="function">
    <text evidence="16">Catalyzes the methyl transfer from S-adenosyl-methionine to the C-24 of zymosterol to form fecosterol.</text>
</comment>
<evidence type="ECO:0000256" key="14">
    <source>
        <dbReference type="ARBA" id="ARBA00075762"/>
    </source>
</evidence>
<keyword evidence="8 16" id="KW-0752">Steroid biosynthesis</keyword>
<dbReference type="GO" id="GO:0006696">
    <property type="term" value="P:ergosterol biosynthetic process"/>
    <property type="evidence" value="ECO:0007669"/>
    <property type="project" value="TreeGrafter"/>
</dbReference>
<organism evidence="18 19">
    <name type="scientific">Diutina rugosa</name>
    <name type="common">Yeast</name>
    <name type="synonym">Candida rugosa</name>
    <dbReference type="NCBI Taxonomy" id="5481"/>
    <lineage>
        <taxon>Eukaryota</taxon>
        <taxon>Fungi</taxon>
        <taxon>Dikarya</taxon>
        <taxon>Ascomycota</taxon>
        <taxon>Saccharomycotina</taxon>
        <taxon>Pichiomycetes</taxon>
        <taxon>Debaryomycetaceae</taxon>
        <taxon>Diutina</taxon>
    </lineage>
</organism>
<keyword evidence="4 16" id="KW-0444">Lipid biosynthesis</keyword>
<dbReference type="AlphaFoldDB" id="A0A642UYC6"/>
<evidence type="ECO:0000256" key="5">
    <source>
        <dbReference type="ARBA" id="ARBA00022603"/>
    </source>
</evidence>
<dbReference type="Pfam" id="PF08241">
    <property type="entry name" value="Methyltransf_11"/>
    <property type="match status" value="1"/>
</dbReference>
<dbReference type="GO" id="GO:0032259">
    <property type="term" value="P:methylation"/>
    <property type="evidence" value="ECO:0007669"/>
    <property type="project" value="UniProtKB-KW"/>
</dbReference>
<protein>
    <recommendedName>
        <fullName evidence="3 16">Sterol 24-C-methyltransferase</fullName>
        <ecNumber evidence="2 16">2.1.1.41</ecNumber>
    </recommendedName>
    <alternativeName>
        <fullName evidence="14 16">Delta(24)-sterol C-methyltransferase</fullName>
    </alternativeName>
</protein>
<keyword evidence="11 16" id="KW-1207">Sterol metabolism</keyword>
<keyword evidence="19" id="KW-1185">Reference proteome</keyword>
<dbReference type="RefSeq" id="XP_034014728.1">
    <property type="nucleotide sequence ID" value="XM_034156924.1"/>
</dbReference>
<evidence type="ECO:0000256" key="13">
    <source>
        <dbReference type="ARBA" id="ARBA00038188"/>
    </source>
</evidence>
<keyword evidence="7 15" id="KW-0949">S-adenosyl-L-methionine</keyword>
<accession>A0A642UYC6</accession>
<dbReference type="PANTHER" id="PTHR44068">
    <property type="entry name" value="ZGC:194242"/>
    <property type="match status" value="1"/>
</dbReference>
<dbReference type="InterPro" id="IPR029063">
    <property type="entry name" value="SAM-dependent_MTases_sf"/>
</dbReference>
<evidence type="ECO:0000256" key="16">
    <source>
        <dbReference type="RuleBase" id="RU362025"/>
    </source>
</evidence>
<evidence type="ECO:0000256" key="12">
    <source>
        <dbReference type="ARBA" id="ARBA00023221"/>
    </source>
</evidence>
<sequence length="382" mass="43345">MATATAEQKFKLNTVDKKRDSEFTKSMHKEGAKKGAVASFLGKDQAATDAAIDGYLRHFDGGVTKEDEQKRLDDYSALTHHYYNLVTDFYEYGWGSSFHFSRYYKGEAFRQASARHEHFLAAKMGLTEDMKVLDVGCGVGGPAREITRFIGCEIVGLNNNDYQIERANHYAQKYNLANKLSFVKGDFMQMDFEPNSFDAVYAIEATVHAPVLEGVYSEIYKVLKPGGVFGVYEWVMTDKYDENNPEHRQICYGIEVGDGIPKMYSYKVANEAFKNVGFEIEYARDMADNDDEIPWWYPLSGEYKYVQTFSDYFTWFRTSKLGRIITTEGVGLMEKIGLAPRGSKKVTHALEEAAVNLVKGGEQGLFTPMMLYIVRKPLDAKD</sequence>
<dbReference type="Proteomes" id="UP000449547">
    <property type="component" value="Unassembled WGS sequence"/>
</dbReference>
<comment type="caution">
    <text evidence="18">The sequence shown here is derived from an EMBL/GenBank/DDBJ whole genome shotgun (WGS) entry which is preliminary data.</text>
</comment>
<dbReference type="FunFam" id="3.40.50.150:FF:000121">
    <property type="entry name" value="Sterol 24-C-methyltransferase"/>
    <property type="match status" value="1"/>
</dbReference>
<evidence type="ECO:0000256" key="10">
    <source>
        <dbReference type="ARBA" id="ARBA00023098"/>
    </source>
</evidence>